<accession>A0A915DVK1</accession>
<dbReference type="Proteomes" id="UP000887574">
    <property type="component" value="Unplaced"/>
</dbReference>
<evidence type="ECO:0000313" key="4">
    <source>
        <dbReference type="Proteomes" id="UP000887574"/>
    </source>
</evidence>
<dbReference type="AlphaFoldDB" id="A0A915DVK1"/>
<evidence type="ECO:0000256" key="2">
    <source>
        <dbReference type="SAM" id="MobiDB-lite"/>
    </source>
</evidence>
<dbReference type="GO" id="GO:0003824">
    <property type="term" value="F:catalytic activity"/>
    <property type="evidence" value="ECO:0007669"/>
    <property type="project" value="UniProtKB-KW"/>
</dbReference>
<dbReference type="InterPro" id="IPR000477">
    <property type="entry name" value="RT_dom"/>
</dbReference>
<dbReference type="Gene3D" id="3.10.10.10">
    <property type="entry name" value="HIV Type 1 Reverse Transcriptase, subunit A, domain 1"/>
    <property type="match status" value="1"/>
</dbReference>
<dbReference type="Pfam" id="PF17919">
    <property type="entry name" value="RT_RNaseH_2"/>
    <property type="match status" value="1"/>
</dbReference>
<proteinExistence type="predicted"/>
<dbReference type="InterPro" id="IPR041577">
    <property type="entry name" value="RT_RNaseH_2"/>
</dbReference>
<name>A0A915DVK1_9BILA</name>
<dbReference type="WBParaSite" id="jg2341">
    <property type="protein sequence ID" value="jg2341"/>
    <property type="gene ID" value="jg2341"/>
</dbReference>
<organism evidence="4 5">
    <name type="scientific">Ditylenchus dipsaci</name>
    <dbReference type="NCBI Taxonomy" id="166011"/>
    <lineage>
        <taxon>Eukaryota</taxon>
        <taxon>Metazoa</taxon>
        <taxon>Ecdysozoa</taxon>
        <taxon>Nematoda</taxon>
        <taxon>Chromadorea</taxon>
        <taxon>Rhabditida</taxon>
        <taxon>Tylenchina</taxon>
        <taxon>Tylenchomorpha</taxon>
        <taxon>Sphaerularioidea</taxon>
        <taxon>Anguinidae</taxon>
        <taxon>Anguininae</taxon>
        <taxon>Ditylenchus</taxon>
    </lineage>
</organism>
<dbReference type="Pfam" id="PF00078">
    <property type="entry name" value="RVT_1"/>
    <property type="match status" value="1"/>
</dbReference>
<sequence length="517" mass="58516">MRFGSRGNTDGHSWNTPEEADGKDISIDQLSDRLQMKGLQTLQSMSSVQSGKTVILASNATNAPILIPKGMTIAMAKKISYRNKRWTEKLSETDPTYKIDFTKSVVCGQNLESLVKLVDEFASVFSKHPHDIGSCTVGEHKILTTDQIPVQSKATRQPVKMNDAVEEAIQKMVECGVVVESDTPWVSIFVLVEKKRWHLRPCIDFRKLNEKTIFDPYPLPRIEMILSKIGGCTYYSTLDLASGYWQIRLHPDASRKCGIVTPTKVYQMTHLPFGLKNATSAFGRTMALVLSGLEEMVVVYVDDLLVYTKSPDFQEHLKALRCIFERFRKFNLKISPKKCVLATDTIHFLGHKIRPDGYVRLRSGLKELAILYENISPDMRLLQPLNELTRKGVDFKWEQAQQEAFDTLKKAITSEPVLAFPNYEKPFHVFTDASQVGQGAALMQLGGADNKTHQVIAYVSRTLSVSERKWPAVQIELSAIIFALREFKPFIYLSQVEIHCDHKPLIFLLRSLKSIVC</sequence>
<dbReference type="Gene3D" id="3.30.70.270">
    <property type="match status" value="2"/>
</dbReference>
<keyword evidence="4" id="KW-1185">Reference proteome</keyword>
<feature type="domain" description="Reverse transcriptase" evidence="3">
    <location>
        <begin position="173"/>
        <end position="353"/>
    </location>
</feature>
<protein>
    <submittedName>
        <fullName evidence="5">Reverse transcriptase domain-containing protein</fullName>
    </submittedName>
</protein>
<dbReference type="InterPro" id="IPR050951">
    <property type="entry name" value="Retrovirus_Pol_polyprotein"/>
</dbReference>
<dbReference type="CDD" id="cd01647">
    <property type="entry name" value="RT_LTR"/>
    <property type="match status" value="1"/>
</dbReference>
<dbReference type="PANTHER" id="PTHR37984:SF5">
    <property type="entry name" value="PROTEIN NYNRIN-LIKE"/>
    <property type="match status" value="1"/>
</dbReference>
<reference evidence="5" key="1">
    <citation type="submission" date="2022-11" db="UniProtKB">
        <authorList>
            <consortium name="WormBaseParasite"/>
        </authorList>
    </citation>
    <scope>IDENTIFICATION</scope>
</reference>
<dbReference type="SUPFAM" id="SSF56672">
    <property type="entry name" value="DNA/RNA polymerases"/>
    <property type="match status" value="1"/>
</dbReference>
<dbReference type="PANTHER" id="PTHR37984">
    <property type="entry name" value="PROTEIN CBG26694"/>
    <property type="match status" value="1"/>
</dbReference>
<feature type="compositionally biased region" description="Polar residues" evidence="2">
    <location>
        <begin position="1"/>
        <end position="16"/>
    </location>
</feature>
<dbReference type="PROSITE" id="PS50878">
    <property type="entry name" value="RT_POL"/>
    <property type="match status" value="1"/>
</dbReference>
<evidence type="ECO:0000256" key="1">
    <source>
        <dbReference type="ARBA" id="ARBA00023268"/>
    </source>
</evidence>
<feature type="region of interest" description="Disordered" evidence="2">
    <location>
        <begin position="1"/>
        <end position="22"/>
    </location>
</feature>
<evidence type="ECO:0000313" key="5">
    <source>
        <dbReference type="WBParaSite" id="jg2341"/>
    </source>
</evidence>
<dbReference type="InterPro" id="IPR043502">
    <property type="entry name" value="DNA/RNA_pol_sf"/>
</dbReference>
<dbReference type="InterPro" id="IPR043128">
    <property type="entry name" value="Rev_trsase/Diguanyl_cyclase"/>
</dbReference>
<keyword evidence="1" id="KW-0511">Multifunctional enzyme</keyword>
<evidence type="ECO:0000259" key="3">
    <source>
        <dbReference type="PROSITE" id="PS50878"/>
    </source>
</evidence>